<keyword evidence="2" id="KW-0186">Copper</keyword>
<dbReference type="InterPro" id="IPR008972">
    <property type="entry name" value="Cupredoxin"/>
</dbReference>
<dbReference type="Gene3D" id="2.60.40.420">
    <property type="entry name" value="Cupredoxins - blue copper proteins"/>
    <property type="match status" value="1"/>
</dbReference>
<dbReference type="CDD" id="cd04211">
    <property type="entry name" value="Cupredoxin_like_2"/>
    <property type="match status" value="1"/>
</dbReference>
<feature type="region of interest" description="Disordered" evidence="3">
    <location>
        <begin position="23"/>
        <end position="44"/>
    </location>
</feature>
<keyword evidence="4" id="KW-0732">Signal</keyword>
<proteinExistence type="predicted"/>
<feature type="signal peptide" evidence="4">
    <location>
        <begin position="1"/>
        <end position="20"/>
    </location>
</feature>
<dbReference type="AlphaFoldDB" id="A0A317PT48"/>
<evidence type="ECO:0000313" key="7">
    <source>
        <dbReference type="Proteomes" id="UP000246352"/>
    </source>
</evidence>
<evidence type="ECO:0000256" key="3">
    <source>
        <dbReference type="SAM" id="MobiDB-lite"/>
    </source>
</evidence>
<sequence>MKRPFLIIAAAALMASPVMAAGDHASGHDHAGMPAGSPGRAEDVSRSVEVVMTETDDGGMAFEPSSIDVNRGQTIRFVLVNAGQLAHEFVLDTHDGILEHKVMMEAMPDMRHDDPNTLRLEPGTSGDLIWSFSGHGALEFACLIPGHYELGMKGTLVVATP</sequence>
<protein>
    <submittedName>
        <fullName evidence="6">Putative cupredoxin-like copper-binding protein</fullName>
    </submittedName>
</protein>
<evidence type="ECO:0000256" key="2">
    <source>
        <dbReference type="ARBA" id="ARBA00023008"/>
    </source>
</evidence>
<accession>A0A317PT48</accession>
<dbReference type="OrthoDB" id="9816061at2"/>
<dbReference type="PANTHER" id="PTHR38439:SF3">
    <property type="entry name" value="COPPER-RESISTANT CUPROPROTEIN COPI"/>
    <property type="match status" value="1"/>
</dbReference>
<feature type="domain" description="Blue (type 1) copper" evidence="5">
    <location>
        <begin position="51"/>
        <end position="158"/>
    </location>
</feature>
<evidence type="ECO:0000259" key="5">
    <source>
        <dbReference type="Pfam" id="PF00127"/>
    </source>
</evidence>
<evidence type="ECO:0000313" key="6">
    <source>
        <dbReference type="EMBL" id="PWW01994.1"/>
    </source>
</evidence>
<dbReference type="Proteomes" id="UP000246352">
    <property type="component" value="Unassembled WGS sequence"/>
</dbReference>
<dbReference type="RefSeq" id="WP_110031732.1">
    <property type="nucleotide sequence ID" value="NZ_QGTR01000002.1"/>
</dbReference>
<keyword evidence="7" id="KW-1185">Reference proteome</keyword>
<dbReference type="Pfam" id="PF00127">
    <property type="entry name" value="Copper-bind"/>
    <property type="match status" value="1"/>
</dbReference>
<keyword evidence="1" id="KW-0479">Metal-binding</keyword>
<dbReference type="InterPro" id="IPR000923">
    <property type="entry name" value="BlueCu_1"/>
</dbReference>
<reference evidence="6 7" key="1">
    <citation type="submission" date="2018-05" db="EMBL/GenBank/DDBJ databases">
        <title>Genomic Encyclopedia of Type Strains, Phase IV (KMG-IV): sequencing the most valuable type-strain genomes for metagenomic binning, comparative biology and taxonomic classification.</title>
        <authorList>
            <person name="Goeker M."/>
        </authorList>
    </citation>
    <scope>NUCLEOTIDE SEQUENCE [LARGE SCALE GENOMIC DNA]</scope>
    <source>
        <strain evidence="6 7">DSM 16791</strain>
    </source>
</reference>
<organism evidence="6 7">
    <name type="scientific">Hoeflea marina</name>
    <dbReference type="NCBI Taxonomy" id="274592"/>
    <lineage>
        <taxon>Bacteria</taxon>
        <taxon>Pseudomonadati</taxon>
        <taxon>Pseudomonadota</taxon>
        <taxon>Alphaproteobacteria</taxon>
        <taxon>Hyphomicrobiales</taxon>
        <taxon>Rhizobiaceae</taxon>
        <taxon>Hoeflea</taxon>
    </lineage>
</organism>
<dbReference type="SUPFAM" id="SSF49503">
    <property type="entry name" value="Cupredoxins"/>
    <property type="match status" value="1"/>
</dbReference>
<dbReference type="InterPro" id="IPR050845">
    <property type="entry name" value="Cu-binding_ET"/>
</dbReference>
<comment type="caution">
    <text evidence="6">The sequence shown here is derived from an EMBL/GenBank/DDBJ whole genome shotgun (WGS) entry which is preliminary data.</text>
</comment>
<dbReference type="EMBL" id="QGTR01000002">
    <property type="protein sequence ID" value="PWW01994.1"/>
    <property type="molecule type" value="Genomic_DNA"/>
</dbReference>
<evidence type="ECO:0000256" key="4">
    <source>
        <dbReference type="SAM" id="SignalP"/>
    </source>
</evidence>
<gene>
    <name evidence="6" type="ORF">DFR52_102659</name>
</gene>
<name>A0A317PT48_9HYPH</name>
<dbReference type="GO" id="GO:0005507">
    <property type="term" value="F:copper ion binding"/>
    <property type="evidence" value="ECO:0007669"/>
    <property type="project" value="InterPro"/>
</dbReference>
<dbReference type="PANTHER" id="PTHR38439">
    <property type="entry name" value="AURACYANIN-B"/>
    <property type="match status" value="1"/>
</dbReference>
<dbReference type="GO" id="GO:0009055">
    <property type="term" value="F:electron transfer activity"/>
    <property type="evidence" value="ECO:0007669"/>
    <property type="project" value="InterPro"/>
</dbReference>
<feature type="chain" id="PRO_5016377461" evidence="4">
    <location>
        <begin position="21"/>
        <end position="161"/>
    </location>
</feature>
<evidence type="ECO:0000256" key="1">
    <source>
        <dbReference type="ARBA" id="ARBA00022723"/>
    </source>
</evidence>